<evidence type="ECO:0008006" key="4">
    <source>
        <dbReference type="Google" id="ProtNLM"/>
    </source>
</evidence>
<dbReference type="OrthoDB" id="186625at2759"/>
<reference evidence="2" key="1">
    <citation type="submission" date="2021-02" db="EMBL/GenBank/DDBJ databases">
        <authorList>
            <person name="Dougan E. K."/>
            <person name="Rhodes N."/>
            <person name="Thang M."/>
            <person name="Chan C."/>
        </authorList>
    </citation>
    <scope>NUCLEOTIDE SEQUENCE</scope>
</reference>
<comment type="caution">
    <text evidence="2">The sequence shown here is derived from an EMBL/GenBank/DDBJ whole genome shotgun (WGS) entry which is preliminary data.</text>
</comment>
<dbReference type="AlphaFoldDB" id="A0A812VM34"/>
<sequence length="417" mass="43227">MNPTQSFVLASVVALVPTSVAISGEPVTSLVGIGSMPGGGPGQITATNATGSVVVGSAASISGIQGFVWTEETGVIGVGDLPGGDFYSVVTDVSDTGFVFCGESNDETGRRAFRLTLEDGMTALGEGHGTGGIDVLNVVAISDDGSIIWGNGDSPSQLLTPFRWTESTGTLEFPFPLLEGYVKDADGDGTRAVGFDYFYNTAWGSSGVGTFFHDHGEPNESSAEGVSADGEFIVGSWEPQRNSNDANAFSWQEGVGNVDLGRLPGHRFAVARAVSADGGVIVGMSRGNSVTTEKAMIWTPEDGMHSLAYVLINNYGLDLGGWQLKDAVDVSHDGRVIVGNGINPDGENEGFIVTLGSQVARCPGDCDESGTIDFGDLIAMLFEFGESDALACDTDASGVVDFHDLVAALFLFGPCDS</sequence>
<dbReference type="Proteomes" id="UP000601435">
    <property type="component" value="Unassembled WGS sequence"/>
</dbReference>
<dbReference type="PROSITE" id="PS00018">
    <property type="entry name" value="EF_HAND_1"/>
    <property type="match status" value="2"/>
</dbReference>
<dbReference type="EMBL" id="CAJNJA010030253">
    <property type="protein sequence ID" value="CAE7640657.1"/>
    <property type="molecule type" value="Genomic_DNA"/>
</dbReference>
<dbReference type="InterPro" id="IPR018247">
    <property type="entry name" value="EF_Hand_1_Ca_BS"/>
</dbReference>
<name>A0A812VM34_9DINO</name>
<feature type="signal peptide" evidence="1">
    <location>
        <begin position="1"/>
        <end position="21"/>
    </location>
</feature>
<evidence type="ECO:0000313" key="2">
    <source>
        <dbReference type="EMBL" id="CAE7640657.1"/>
    </source>
</evidence>
<organism evidence="2 3">
    <name type="scientific">Symbiodinium necroappetens</name>
    <dbReference type="NCBI Taxonomy" id="1628268"/>
    <lineage>
        <taxon>Eukaryota</taxon>
        <taxon>Sar</taxon>
        <taxon>Alveolata</taxon>
        <taxon>Dinophyceae</taxon>
        <taxon>Suessiales</taxon>
        <taxon>Symbiodiniaceae</taxon>
        <taxon>Symbiodinium</taxon>
    </lineage>
</organism>
<evidence type="ECO:0000256" key="1">
    <source>
        <dbReference type="SAM" id="SignalP"/>
    </source>
</evidence>
<proteinExistence type="predicted"/>
<keyword evidence="3" id="KW-1185">Reference proteome</keyword>
<keyword evidence="1" id="KW-0732">Signal</keyword>
<protein>
    <recommendedName>
        <fullName evidence="4">EF-hand domain-containing protein</fullName>
    </recommendedName>
</protein>
<accession>A0A812VM34</accession>
<feature type="chain" id="PRO_5032463653" description="EF-hand domain-containing protein" evidence="1">
    <location>
        <begin position="22"/>
        <end position="417"/>
    </location>
</feature>
<evidence type="ECO:0000313" key="3">
    <source>
        <dbReference type="Proteomes" id="UP000601435"/>
    </source>
</evidence>
<gene>
    <name evidence="2" type="ORF">SNEC2469_LOCUS18092</name>
</gene>